<dbReference type="GO" id="GO:0005737">
    <property type="term" value="C:cytoplasm"/>
    <property type="evidence" value="ECO:0007669"/>
    <property type="project" value="UniProtKB-SubCell"/>
</dbReference>
<dbReference type="Gene3D" id="3.65.10.10">
    <property type="entry name" value="Enolpyruvate transferase domain"/>
    <property type="match status" value="2"/>
</dbReference>
<dbReference type="InterPro" id="IPR023193">
    <property type="entry name" value="EPSP_synthase_CS"/>
</dbReference>
<keyword evidence="6 9" id="KW-0808">Transferase</keyword>
<dbReference type="InterPro" id="IPR001986">
    <property type="entry name" value="Enolpyruvate_Tfrase_dom"/>
</dbReference>
<dbReference type="FunFam" id="3.65.10.10:FF:000006">
    <property type="entry name" value="3-phosphoshikimate 1-carboxyvinyltransferase"/>
    <property type="match status" value="1"/>
</dbReference>
<evidence type="ECO:0000256" key="5">
    <source>
        <dbReference type="ARBA" id="ARBA00022605"/>
    </source>
</evidence>
<feature type="binding site" evidence="9">
    <location>
        <position position="359"/>
    </location>
    <ligand>
        <name>phosphoenolpyruvate</name>
        <dbReference type="ChEBI" id="CHEBI:58702"/>
    </ligand>
</feature>
<comment type="caution">
    <text evidence="9">Lacks conserved residue(s) required for the propagation of feature annotation.</text>
</comment>
<feature type="domain" description="Enolpyruvate transferase" evidence="11">
    <location>
        <begin position="14"/>
        <end position="435"/>
    </location>
</feature>
<feature type="active site" description="Proton acceptor" evidence="9">
    <location>
        <position position="328"/>
    </location>
</feature>
<dbReference type="PIRSF" id="PIRSF000505">
    <property type="entry name" value="EPSPS"/>
    <property type="match status" value="1"/>
</dbReference>
<dbReference type="Pfam" id="PF00275">
    <property type="entry name" value="EPSP_synthase"/>
    <property type="match status" value="1"/>
</dbReference>
<dbReference type="PANTHER" id="PTHR21090:SF5">
    <property type="entry name" value="PENTAFUNCTIONAL AROM POLYPEPTIDE"/>
    <property type="match status" value="1"/>
</dbReference>
<organism evidence="12 13">
    <name type="scientific">Bradyrhizobium sediminis</name>
    <dbReference type="NCBI Taxonomy" id="2840469"/>
    <lineage>
        <taxon>Bacteria</taxon>
        <taxon>Pseudomonadati</taxon>
        <taxon>Pseudomonadota</taxon>
        <taxon>Alphaproteobacteria</taxon>
        <taxon>Hyphomicrobiales</taxon>
        <taxon>Nitrobacteraceae</taxon>
        <taxon>Bradyrhizobium</taxon>
    </lineage>
</organism>
<feature type="binding site" evidence="9">
    <location>
        <position position="175"/>
    </location>
    <ligand>
        <name>3-phosphoshikimate</name>
        <dbReference type="ChEBI" id="CHEBI:145989"/>
    </ligand>
</feature>
<dbReference type="EMBL" id="CP076136">
    <property type="protein sequence ID" value="QWG23461.1"/>
    <property type="molecule type" value="Genomic_DNA"/>
</dbReference>
<feature type="binding site" evidence="9">
    <location>
        <position position="28"/>
    </location>
    <ligand>
        <name>phosphoenolpyruvate</name>
        <dbReference type="ChEBI" id="CHEBI:58702"/>
    </ligand>
</feature>
<comment type="similarity">
    <text evidence="3 9">Belongs to the EPSP synthase family.</text>
</comment>
<evidence type="ECO:0000259" key="11">
    <source>
        <dbReference type="Pfam" id="PF00275"/>
    </source>
</evidence>
<comment type="subunit">
    <text evidence="9">Monomer.</text>
</comment>
<proteinExistence type="inferred from homology"/>
<dbReference type="GO" id="GO:0008652">
    <property type="term" value="P:amino acid biosynthetic process"/>
    <property type="evidence" value="ECO:0007669"/>
    <property type="project" value="UniProtKB-KW"/>
</dbReference>
<feature type="binding site" evidence="9">
    <location>
        <position position="129"/>
    </location>
    <ligand>
        <name>phosphoenolpyruvate</name>
        <dbReference type="ChEBI" id="CHEBI:58702"/>
    </ligand>
</feature>
<evidence type="ECO:0000256" key="8">
    <source>
        <dbReference type="ARBA" id="ARBA00044633"/>
    </source>
</evidence>
<dbReference type="AlphaFoldDB" id="A0A975RXX7"/>
<gene>
    <name evidence="9 12" type="primary">aroA</name>
    <name evidence="12" type="ORF">KMZ93_00450</name>
</gene>
<feature type="binding site" evidence="9">
    <location>
        <position position="355"/>
    </location>
    <ligand>
        <name>3-phosphoshikimate</name>
        <dbReference type="ChEBI" id="CHEBI:145989"/>
    </ligand>
</feature>
<dbReference type="HAMAP" id="MF_00210">
    <property type="entry name" value="EPSP_synth"/>
    <property type="match status" value="1"/>
</dbReference>
<dbReference type="InterPro" id="IPR006264">
    <property type="entry name" value="EPSP_synthase"/>
</dbReference>
<feature type="region of interest" description="Disordered" evidence="10">
    <location>
        <begin position="1"/>
        <end position="25"/>
    </location>
</feature>
<sequence length="445" mass="46648">MTQSDQPRPLESRASGPLTGKVRVPGDKSISHRALILGALAVGETRIAGLLEGEDVLNTAKSMRALGAKVERTGDFAWVVRGVGVGGFAEPQAALDFGNSGTGCRLVMGAVAGCPITAVFDGDASLRSRPMRRVLDPLELMGAKVVASGEGGRLPLTLQGARDPLPILYRTPVASAQIKSAVLLAGLAAPGVTTVIETEASRDHTELMLKHFGAEIVSTREGSHGRKISLTGQPELHGAEVVVPADPSSAAFPIVAALIVEGSDLVLSDVMTNPLRTGLFTTLREMGGSIEESQVRGDAGEPMAQFRVRASKLRGVEVPPERAPSMIDEYLVLAVAAAFAEGTTIMRGLQELRVKESDRLEATAAMLRVNGVKVEISGNDLIVEGRGHVPGGGLVATHMDHRIAMSALAMGLASDKPVKVDDTAFIATSFPDFIPMMRSLGAEFS</sequence>
<feature type="binding site" evidence="9">
    <location>
        <position position="177"/>
    </location>
    <ligand>
        <name>phosphoenolpyruvate</name>
        <dbReference type="ChEBI" id="CHEBI:58702"/>
    </ligand>
</feature>
<feature type="binding site" evidence="9">
    <location>
        <position position="402"/>
    </location>
    <ligand>
        <name>phosphoenolpyruvate</name>
        <dbReference type="ChEBI" id="CHEBI:58702"/>
    </ligand>
</feature>
<keyword evidence="7 9" id="KW-0057">Aromatic amino acid biosynthesis</keyword>
<comment type="pathway">
    <text evidence="2 9">Metabolic intermediate biosynthesis; chorismate biosynthesis; chorismate from D-erythrose 4-phosphate and phosphoenolpyruvate: step 6/7.</text>
</comment>
<protein>
    <recommendedName>
        <fullName evidence="9">3-phosphoshikimate 1-carboxyvinyltransferase</fullName>
        <ecNumber evidence="9">2.5.1.19</ecNumber>
    </recommendedName>
    <alternativeName>
        <fullName evidence="9">5-enolpyruvylshikimate-3-phosphate synthase</fullName>
        <shortName evidence="9">EPSP synthase</shortName>
        <shortName evidence="9">EPSPS</shortName>
    </alternativeName>
</protein>
<evidence type="ECO:0000256" key="7">
    <source>
        <dbReference type="ARBA" id="ARBA00023141"/>
    </source>
</evidence>
<dbReference type="EC" id="2.5.1.19" evidence="9"/>
<dbReference type="GO" id="GO:0003866">
    <property type="term" value="F:3-phosphoshikimate 1-carboxyvinyltransferase activity"/>
    <property type="evidence" value="ECO:0007669"/>
    <property type="project" value="UniProtKB-UniRule"/>
</dbReference>
<keyword evidence="5 9" id="KW-0028">Amino-acid biosynthesis</keyword>
<dbReference type="GO" id="GO:0009073">
    <property type="term" value="P:aromatic amino acid family biosynthetic process"/>
    <property type="evidence" value="ECO:0007669"/>
    <property type="project" value="UniProtKB-KW"/>
</dbReference>
<dbReference type="InterPro" id="IPR013792">
    <property type="entry name" value="RNA3'P_cycl/enolpyr_Trfase_a/b"/>
</dbReference>
<comment type="function">
    <text evidence="1 9">Catalyzes the transfer of the enolpyruvyl moiety of phosphoenolpyruvate (PEP) to the 5-hydroxyl of shikimate-3-phosphate (S3P) to produce enolpyruvyl shikimate-3-phosphate and inorganic phosphate.</text>
</comment>
<evidence type="ECO:0000256" key="10">
    <source>
        <dbReference type="SAM" id="MobiDB-lite"/>
    </source>
</evidence>
<comment type="catalytic activity">
    <reaction evidence="8">
        <text>3-phosphoshikimate + phosphoenolpyruvate = 5-O-(1-carboxyvinyl)-3-phosphoshikimate + phosphate</text>
        <dbReference type="Rhea" id="RHEA:21256"/>
        <dbReference type="ChEBI" id="CHEBI:43474"/>
        <dbReference type="ChEBI" id="CHEBI:57701"/>
        <dbReference type="ChEBI" id="CHEBI:58702"/>
        <dbReference type="ChEBI" id="CHEBI:145989"/>
        <dbReference type="EC" id="2.5.1.19"/>
    </reaction>
    <physiologicalReaction direction="left-to-right" evidence="8">
        <dbReference type="Rhea" id="RHEA:21257"/>
    </physiologicalReaction>
</comment>
<evidence type="ECO:0000256" key="6">
    <source>
        <dbReference type="ARBA" id="ARBA00022679"/>
    </source>
</evidence>
<dbReference type="NCBIfam" id="TIGR01356">
    <property type="entry name" value="aroA"/>
    <property type="match status" value="1"/>
</dbReference>
<evidence type="ECO:0000256" key="9">
    <source>
        <dbReference type="HAMAP-Rule" id="MF_00210"/>
    </source>
</evidence>
<dbReference type="InterPro" id="IPR036968">
    <property type="entry name" value="Enolpyruvate_Tfrase_sf"/>
</dbReference>
<feature type="binding site" evidence="9">
    <location>
        <position position="101"/>
    </location>
    <ligand>
        <name>phosphoenolpyruvate</name>
        <dbReference type="ChEBI" id="CHEBI:58702"/>
    </ligand>
</feature>
<reference evidence="12 13" key="1">
    <citation type="submission" date="2021-06" db="EMBL/GenBank/DDBJ databases">
        <title>Bradyrhizobium sp. S2-11-4 Genome sequencing.</title>
        <authorList>
            <person name="Jin L."/>
        </authorList>
    </citation>
    <scope>NUCLEOTIDE SEQUENCE [LARGE SCALE GENOMIC DNA]</scope>
    <source>
        <strain evidence="12 13">S2-11-4</strain>
    </source>
</reference>
<dbReference type="RefSeq" id="WP_215604214.1">
    <property type="nucleotide sequence ID" value="NZ_CP076136.1"/>
</dbReference>
<dbReference type="SUPFAM" id="SSF55205">
    <property type="entry name" value="EPT/RTPC-like"/>
    <property type="match status" value="1"/>
</dbReference>
<feature type="binding site" evidence="9">
    <location>
        <position position="28"/>
    </location>
    <ligand>
        <name>3-phosphoshikimate</name>
        <dbReference type="ChEBI" id="CHEBI:145989"/>
    </ligand>
</feature>
<keyword evidence="4 9" id="KW-0963">Cytoplasm</keyword>
<feature type="binding site" evidence="9">
    <location>
        <position position="177"/>
    </location>
    <ligand>
        <name>3-phosphoshikimate</name>
        <dbReference type="ChEBI" id="CHEBI:145989"/>
    </ligand>
</feature>
<feature type="binding site" evidence="9">
    <location>
        <position position="33"/>
    </location>
    <ligand>
        <name>3-phosphoshikimate</name>
        <dbReference type="ChEBI" id="CHEBI:145989"/>
    </ligand>
</feature>
<comment type="subcellular location">
    <subcellularLocation>
        <location evidence="9">Cytoplasm</location>
    </subcellularLocation>
</comment>
<dbReference type="PROSITE" id="PS00885">
    <property type="entry name" value="EPSP_SYNTHASE_2"/>
    <property type="match status" value="1"/>
</dbReference>
<name>A0A975RXX7_9BRAD</name>
<evidence type="ECO:0000256" key="2">
    <source>
        <dbReference type="ARBA" id="ARBA00004811"/>
    </source>
</evidence>
<evidence type="ECO:0000256" key="4">
    <source>
        <dbReference type="ARBA" id="ARBA00022490"/>
    </source>
</evidence>
<evidence type="ECO:0000256" key="3">
    <source>
        <dbReference type="ARBA" id="ARBA00009948"/>
    </source>
</evidence>
<dbReference type="FunFam" id="3.65.10.10:FF:000005">
    <property type="entry name" value="3-phosphoshikimate 1-carboxyvinyltransferase"/>
    <property type="match status" value="1"/>
</dbReference>
<accession>A0A975RXX7</accession>
<dbReference type="Proteomes" id="UP000676951">
    <property type="component" value="Chromosome"/>
</dbReference>
<keyword evidence="13" id="KW-1185">Reference proteome</keyword>
<feature type="binding site" evidence="9">
    <location>
        <position position="328"/>
    </location>
    <ligand>
        <name>3-phosphoshikimate</name>
        <dbReference type="ChEBI" id="CHEBI:145989"/>
    </ligand>
</feature>
<evidence type="ECO:0000256" key="1">
    <source>
        <dbReference type="ARBA" id="ARBA00002174"/>
    </source>
</evidence>
<evidence type="ECO:0000313" key="12">
    <source>
        <dbReference type="EMBL" id="QWG23461.1"/>
    </source>
</evidence>
<dbReference type="PROSITE" id="PS00104">
    <property type="entry name" value="EPSP_SYNTHASE_1"/>
    <property type="match status" value="1"/>
</dbReference>
<feature type="binding site" evidence="9">
    <location>
        <position position="29"/>
    </location>
    <ligand>
        <name>3-phosphoshikimate</name>
        <dbReference type="ChEBI" id="CHEBI:145989"/>
    </ligand>
</feature>
<dbReference type="GO" id="GO:0009423">
    <property type="term" value="P:chorismate biosynthetic process"/>
    <property type="evidence" value="ECO:0007669"/>
    <property type="project" value="UniProtKB-UniRule"/>
</dbReference>
<dbReference type="CDD" id="cd01556">
    <property type="entry name" value="EPSP_synthase"/>
    <property type="match status" value="1"/>
</dbReference>
<dbReference type="PANTHER" id="PTHR21090">
    <property type="entry name" value="AROM/DEHYDROQUINATE SYNTHASE"/>
    <property type="match status" value="1"/>
</dbReference>
<evidence type="ECO:0000313" key="13">
    <source>
        <dbReference type="Proteomes" id="UP000676951"/>
    </source>
</evidence>